<dbReference type="KEGG" id="scor:J3U87_03905"/>
<comment type="similarity">
    <text evidence="1">Belongs to the membrane fusion protein (MFP) (TC 8.A.1) family.</text>
</comment>
<evidence type="ECO:0000313" key="7">
    <source>
        <dbReference type="EMBL" id="QTD51592.1"/>
    </source>
</evidence>
<feature type="domain" description="YknX-like C-terminal permuted SH3-like" evidence="6">
    <location>
        <begin position="292"/>
        <end position="364"/>
    </location>
</feature>
<organism evidence="7 8">
    <name type="scientific">Sulfidibacter corallicola</name>
    <dbReference type="NCBI Taxonomy" id="2818388"/>
    <lineage>
        <taxon>Bacteria</taxon>
        <taxon>Pseudomonadati</taxon>
        <taxon>Acidobacteriota</taxon>
        <taxon>Holophagae</taxon>
        <taxon>Acanthopleuribacterales</taxon>
        <taxon>Acanthopleuribacteraceae</taxon>
        <taxon>Sulfidibacter</taxon>
    </lineage>
</organism>
<dbReference type="RefSeq" id="WP_237381720.1">
    <property type="nucleotide sequence ID" value="NZ_CP071793.1"/>
</dbReference>
<dbReference type="Gene3D" id="2.40.420.20">
    <property type="match status" value="1"/>
</dbReference>
<dbReference type="Gene3D" id="2.40.50.100">
    <property type="match status" value="1"/>
</dbReference>
<evidence type="ECO:0000259" key="5">
    <source>
        <dbReference type="Pfam" id="PF25973"/>
    </source>
</evidence>
<dbReference type="PANTHER" id="PTHR30469">
    <property type="entry name" value="MULTIDRUG RESISTANCE PROTEIN MDTA"/>
    <property type="match status" value="1"/>
</dbReference>
<reference evidence="7" key="1">
    <citation type="submission" date="2021-03" db="EMBL/GenBank/DDBJ databases">
        <title>Acanthopleuribacteraceae sp. M133.</title>
        <authorList>
            <person name="Wang G."/>
        </authorList>
    </citation>
    <scope>NUCLEOTIDE SEQUENCE</scope>
    <source>
        <strain evidence="7">M133</strain>
    </source>
</reference>
<protein>
    <submittedName>
        <fullName evidence="7">Efflux RND transporter periplasmic adaptor subunit</fullName>
    </submittedName>
</protein>
<evidence type="ECO:0000313" key="8">
    <source>
        <dbReference type="Proteomes" id="UP000663929"/>
    </source>
</evidence>
<feature type="domain" description="CzcB-like barrel-sandwich hybrid" evidence="5">
    <location>
        <begin position="78"/>
        <end position="204"/>
    </location>
</feature>
<dbReference type="Gene3D" id="1.10.287.470">
    <property type="entry name" value="Helix hairpin bin"/>
    <property type="match status" value="1"/>
</dbReference>
<dbReference type="Proteomes" id="UP000663929">
    <property type="component" value="Chromosome"/>
</dbReference>
<name>A0A8A4TR74_SULCO</name>
<feature type="domain" description="CusB-like beta-barrel" evidence="4">
    <location>
        <begin position="213"/>
        <end position="284"/>
    </location>
</feature>
<dbReference type="Pfam" id="PF25954">
    <property type="entry name" value="Beta-barrel_RND_2"/>
    <property type="match status" value="1"/>
</dbReference>
<dbReference type="SUPFAM" id="SSF111369">
    <property type="entry name" value="HlyD-like secretion proteins"/>
    <property type="match status" value="1"/>
</dbReference>
<dbReference type="Pfam" id="PF25973">
    <property type="entry name" value="BSH_CzcB"/>
    <property type="match status" value="1"/>
</dbReference>
<dbReference type="InterPro" id="IPR058647">
    <property type="entry name" value="BSH_CzcB-like"/>
</dbReference>
<dbReference type="InterPro" id="IPR058792">
    <property type="entry name" value="Beta-barrel_RND_2"/>
</dbReference>
<gene>
    <name evidence="7" type="ORF">J3U87_03905</name>
</gene>
<keyword evidence="3" id="KW-0732">Signal</keyword>
<evidence type="ECO:0000256" key="1">
    <source>
        <dbReference type="ARBA" id="ARBA00009477"/>
    </source>
</evidence>
<evidence type="ECO:0000259" key="4">
    <source>
        <dbReference type="Pfam" id="PF25954"/>
    </source>
</evidence>
<dbReference type="Gene3D" id="2.40.30.170">
    <property type="match status" value="1"/>
</dbReference>
<evidence type="ECO:0000259" key="6">
    <source>
        <dbReference type="Pfam" id="PF25989"/>
    </source>
</evidence>
<proteinExistence type="inferred from homology"/>
<dbReference type="InterPro" id="IPR006143">
    <property type="entry name" value="RND_pump_MFP"/>
</dbReference>
<dbReference type="EMBL" id="CP071793">
    <property type="protein sequence ID" value="QTD51592.1"/>
    <property type="molecule type" value="Genomic_DNA"/>
</dbReference>
<feature type="signal peptide" evidence="3">
    <location>
        <begin position="1"/>
        <end position="20"/>
    </location>
</feature>
<dbReference type="Pfam" id="PF25989">
    <property type="entry name" value="YknX_C"/>
    <property type="match status" value="1"/>
</dbReference>
<dbReference type="AlphaFoldDB" id="A0A8A4TR74"/>
<accession>A0A8A4TR74</accession>
<dbReference type="InterPro" id="IPR058637">
    <property type="entry name" value="YknX-like_C"/>
</dbReference>
<keyword evidence="2" id="KW-0175">Coiled coil</keyword>
<sequence length="375" mass="41839">MKKLSIVLILTALVAGGVFFAVQQPLSADDDSSSKKSEEKDDEKKKKEPVYLVELHTVGSREMTTYVSGTATLQADRQVDIFPKAAGQIKTLKVEEGQKVSKGDLLIALDGDDARLQLEQARVNLKRAQAEYKRIKTSYDKSLVSTEEFDAKKFEMERMKAEFDIANYKVEMTQVVAPFNGTVVNRFAELGQTVQPSEKLFTIAALDPLKAEVFLPERQTYDLETGQTVTFSRTDAFKDAFDGSVTRISPVVDRETGTVKVTISVTEAPRYVRPGTYAHLRIVTHVEQSDTVLPKKALVYDSRQNTYVFLAERDEKDVDKLRVKKKEVKTGIEESVYVQITEGLQAGDRIVLTGKDSLKDGALIKDPNVEVSAKK</sequence>
<evidence type="ECO:0000256" key="3">
    <source>
        <dbReference type="SAM" id="SignalP"/>
    </source>
</evidence>
<dbReference type="GO" id="GO:1990281">
    <property type="term" value="C:efflux pump complex"/>
    <property type="evidence" value="ECO:0007669"/>
    <property type="project" value="TreeGrafter"/>
</dbReference>
<dbReference type="NCBIfam" id="TIGR01730">
    <property type="entry name" value="RND_mfp"/>
    <property type="match status" value="1"/>
</dbReference>
<keyword evidence="8" id="KW-1185">Reference proteome</keyword>
<evidence type="ECO:0000256" key="2">
    <source>
        <dbReference type="SAM" id="Coils"/>
    </source>
</evidence>
<feature type="coiled-coil region" evidence="2">
    <location>
        <begin position="111"/>
        <end position="138"/>
    </location>
</feature>
<feature type="chain" id="PRO_5035145833" evidence="3">
    <location>
        <begin position="21"/>
        <end position="375"/>
    </location>
</feature>
<dbReference type="GO" id="GO:0015562">
    <property type="term" value="F:efflux transmembrane transporter activity"/>
    <property type="evidence" value="ECO:0007669"/>
    <property type="project" value="TreeGrafter"/>
</dbReference>
<dbReference type="PANTHER" id="PTHR30469:SF38">
    <property type="entry name" value="HLYD FAMILY SECRETION PROTEIN"/>
    <property type="match status" value="1"/>
</dbReference>